<dbReference type="STRING" id="1789224.BFG52_11390"/>
<evidence type="ECO:0000256" key="1">
    <source>
        <dbReference type="ARBA" id="ARBA00038308"/>
    </source>
</evidence>
<keyword evidence="3" id="KW-1185">Reference proteome</keyword>
<dbReference type="SUPFAM" id="SSF101327">
    <property type="entry name" value="YgfB-like"/>
    <property type="match status" value="1"/>
</dbReference>
<dbReference type="KEGG" id="ala:BFG52_11390"/>
<dbReference type="EMBL" id="CP016895">
    <property type="protein sequence ID" value="AOA58897.1"/>
    <property type="molecule type" value="Genomic_DNA"/>
</dbReference>
<dbReference type="InterPro" id="IPR011978">
    <property type="entry name" value="YgfB-like"/>
</dbReference>
<dbReference type="InterPro" id="IPR018247">
    <property type="entry name" value="EF_Hand_1_Ca_BS"/>
</dbReference>
<dbReference type="RefSeq" id="WP_067556225.1">
    <property type="nucleotide sequence ID" value="NZ_CP016895.1"/>
</dbReference>
<comment type="similarity">
    <text evidence="1">Belongs to the UPF0149 family.</text>
</comment>
<dbReference type="Pfam" id="PF03695">
    <property type="entry name" value="UPF0149"/>
    <property type="match status" value="1"/>
</dbReference>
<sequence>MQDDISGWTQWQQNFSTIDELSGPSELHGLLTGILCVTDAPSAEQWQMILASLNIPSLPDEALRLLTEEAEDLAHLFAEEDYDFFPILPDDEHGLAERVQALADWCAGVVLGFGLASGHIRRDEQEWIEHLQDVAAVEFADDDDDEEGELSYQELLEFVRLVPASLSVGRQKVAVDQSTLLNHMRMAANKLPEHAASEVVEMYTPDRPS</sequence>
<dbReference type="Proteomes" id="UP000093391">
    <property type="component" value="Chromosome"/>
</dbReference>
<dbReference type="PANTHER" id="PTHR37528">
    <property type="entry name" value="UPF0149 PROTEIN YGFB"/>
    <property type="match status" value="1"/>
</dbReference>
<dbReference type="GO" id="GO:0005829">
    <property type="term" value="C:cytosol"/>
    <property type="evidence" value="ECO:0007669"/>
    <property type="project" value="TreeGrafter"/>
</dbReference>
<dbReference type="Gene3D" id="1.20.120.740">
    <property type="entry name" value="YgfB uncharacterised protein family UPF0149, PF03695"/>
    <property type="match status" value="1"/>
</dbReference>
<dbReference type="AlphaFoldDB" id="A0A1B2M124"/>
<organism evidence="2 3">
    <name type="scientific">Acinetobacter larvae</name>
    <dbReference type="NCBI Taxonomy" id="1789224"/>
    <lineage>
        <taxon>Bacteria</taxon>
        <taxon>Pseudomonadati</taxon>
        <taxon>Pseudomonadota</taxon>
        <taxon>Gammaproteobacteria</taxon>
        <taxon>Moraxellales</taxon>
        <taxon>Moraxellaceae</taxon>
        <taxon>Acinetobacter</taxon>
    </lineage>
</organism>
<dbReference type="InterPro" id="IPR036255">
    <property type="entry name" value="YgfB-like_sf"/>
</dbReference>
<evidence type="ECO:0000313" key="3">
    <source>
        <dbReference type="Proteomes" id="UP000093391"/>
    </source>
</evidence>
<protein>
    <recommendedName>
        <fullName evidence="4">YecA family protein</fullName>
    </recommendedName>
</protein>
<proteinExistence type="inferred from homology"/>
<dbReference type="PROSITE" id="PS00018">
    <property type="entry name" value="EF_HAND_1"/>
    <property type="match status" value="1"/>
</dbReference>
<dbReference type="PANTHER" id="PTHR37528:SF1">
    <property type="entry name" value="UPF0149 PROTEIN YGFB"/>
    <property type="match status" value="1"/>
</dbReference>
<dbReference type="OrthoDB" id="9783391at2"/>
<evidence type="ECO:0000313" key="2">
    <source>
        <dbReference type="EMBL" id="AOA58897.1"/>
    </source>
</evidence>
<name>A0A1B2M124_9GAMM</name>
<reference evidence="2 3" key="1">
    <citation type="submission" date="2016-08" db="EMBL/GenBank/DDBJ databases">
        <authorList>
            <person name="Seilhamer J.J."/>
        </authorList>
    </citation>
    <scope>NUCLEOTIDE SEQUENCE [LARGE SCALE GENOMIC DNA]</scope>
    <source>
        <strain evidence="2 3">BRTC-1</strain>
    </source>
</reference>
<evidence type="ECO:0008006" key="4">
    <source>
        <dbReference type="Google" id="ProtNLM"/>
    </source>
</evidence>
<gene>
    <name evidence="2" type="ORF">BFG52_11390</name>
</gene>
<accession>A0A1B2M124</accession>